<protein>
    <submittedName>
        <fullName evidence="2">DDE transposase</fullName>
    </submittedName>
</protein>
<evidence type="ECO:0000313" key="3">
    <source>
        <dbReference type="Proteomes" id="UP000280696"/>
    </source>
</evidence>
<proteinExistence type="predicted"/>
<organism evidence="2 3">
    <name type="scientific">Parablautia intestinalis</name>
    <dbReference type="NCBI Taxonomy" id="2320100"/>
    <lineage>
        <taxon>Bacteria</taxon>
        <taxon>Bacillati</taxon>
        <taxon>Bacillota</taxon>
        <taxon>Clostridia</taxon>
        <taxon>Lachnospirales</taxon>
        <taxon>Lachnospiraceae</taxon>
        <taxon>Parablautia</taxon>
    </lineage>
</organism>
<dbReference type="InterPro" id="IPR008490">
    <property type="entry name" value="Transposase_InsH_N"/>
</dbReference>
<sequence>MEDAGMGYIQGADRNQVILLPDTLDDYVGGDNEVRAIDAFIDSLDISLMGFKADPAKEGRPGYDPRDMLKLYMYGYLNHIRSSRRLQKEASRNVELMWLLRKVVPDFRCIADFRKDNAKSIREVFKVFVRLCNKAGLLSHESVVIDGSKFRAVNADNKSYVSSNAKKVLLDVEEKISRYMKELDEADAAESRPGALTKEDIAGVLDYLERRKAQLTGALEQMAGSGENHICTTDPECRLMKTRDGIRPSFNVQTAVEPKNHLIVHYDVTSECTDWHLLGDGINASKAALGVENLEGIADRGYSNDEEILQCLLNGDTPTTHPNKGEKSRMFRFQKTNTEVTGEMLFSKDKDTILQCISAGELPEILHRGDVELEVVKRREQGSSLYLDKETGEVVSYAEMKAQGGLEKAPVEVRREPPLHPYFERDIEKDIVICPMGQTLFYAGPGHPNGKKDPCIRRYHRLSACLKCPNKCTLHKRRIVSFKEGETRKEEAFYEKARENRIVRKTSRRFKVITLSEEESSWDEWVILRFYPNQQHLRKRNTVVEHPYGTVKRWHGAGYLLTKGKQKAAAEMGLSFLAYNFRRVVNLLGVNGLMEMILT</sequence>
<keyword evidence="3" id="KW-1185">Reference proteome</keyword>
<dbReference type="Pfam" id="PF05598">
    <property type="entry name" value="DUF772"/>
    <property type="match status" value="1"/>
</dbReference>
<dbReference type="EMBL" id="RAYQ01000082">
    <property type="protein sequence ID" value="RKI85391.1"/>
    <property type="molecule type" value="Genomic_DNA"/>
</dbReference>
<accession>A0A3A9ADK5</accession>
<dbReference type="AlphaFoldDB" id="A0A3A9ADK5"/>
<dbReference type="OrthoDB" id="9789070at2"/>
<dbReference type="PANTHER" id="PTHR33408:SF2">
    <property type="entry name" value="TRANSPOSASE DDE DOMAIN-CONTAINING PROTEIN"/>
    <property type="match status" value="1"/>
</dbReference>
<reference evidence="2 3" key="1">
    <citation type="submission" date="2018-09" db="EMBL/GenBank/DDBJ databases">
        <title>Murine metabolic-syndrome-specific gut microbial biobank.</title>
        <authorList>
            <person name="Liu C."/>
        </authorList>
    </citation>
    <scope>NUCLEOTIDE SEQUENCE [LARGE SCALE GENOMIC DNA]</scope>
    <source>
        <strain evidence="2 3">0.1xD8-82</strain>
    </source>
</reference>
<evidence type="ECO:0000313" key="2">
    <source>
        <dbReference type="EMBL" id="RKI85391.1"/>
    </source>
</evidence>
<name>A0A3A9ADK5_9FIRM</name>
<evidence type="ECO:0000259" key="1">
    <source>
        <dbReference type="Pfam" id="PF05598"/>
    </source>
</evidence>
<dbReference type="PANTHER" id="PTHR33408">
    <property type="entry name" value="TRANSPOSASE"/>
    <property type="match status" value="1"/>
</dbReference>
<comment type="caution">
    <text evidence="2">The sequence shown here is derived from an EMBL/GenBank/DDBJ whole genome shotgun (WGS) entry which is preliminary data.</text>
</comment>
<gene>
    <name evidence="2" type="ORF">D7V94_22965</name>
</gene>
<dbReference type="Proteomes" id="UP000280696">
    <property type="component" value="Unassembled WGS sequence"/>
</dbReference>
<feature type="domain" description="Transposase InsH N-terminal" evidence="1">
    <location>
        <begin position="24"/>
        <end position="115"/>
    </location>
</feature>